<dbReference type="Ensembl" id="ENSCRFT00000007303.1">
    <property type="protein sequence ID" value="ENSCRFP00000007051.1"/>
    <property type="gene ID" value="ENSCRFG00000005562.1"/>
</dbReference>
<dbReference type="InterPro" id="IPR015943">
    <property type="entry name" value="WD40/YVTN_repeat-like_dom_sf"/>
</dbReference>
<dbReference type="Pfam" id="PF00400">
    <property type="entry name" value="WD40"/>
    <property type="match status" value="1"/>
</dbReference>
<evidence type="ECO:0000256" key="2">
    <source>
        <dbReference type="PROSITE-ProRule" id="PRU00221"/>
    </source>
</evidence>
<evidence type="ECO:0000256" key="1">
    <source>
        <dbReference type="ARBA" id="ARBA00022574"/>
    </source>
</evidence>
<dbReference type="SUPFAM" id="SSF50978">
    <property type="entry name" value="WD40 repeat-like"/>
    <property type="match status" value="1"/>
</dbReference>
<dbReference type="AlphaFoldDB" id="A0A8C3QJK2"/>
<dbReference type="PROSITE" id="PS50082">
    <property type="entry name" value="WD_REPEATS_2"/>
    <property type="match status" value="1"/>
</dbReference>
<dbReference type="InterPro" id="IPR036322">
    <property type="entry name" value="WD40_repeat_dom_sf"/>
</dbReference>
<reference evidence="3" key="1">
    <citation type="submission" date="2025-08" db="UniProtKB">
        <authorList>
            <consortium name="Ensembl"/>
        </authorList>
    </citation>
    <scope>IDENTIFICATION</scope>
</reference>
<dbReference type="Gene3D" id="2.130.10.10">
    <property type="entry name" value="YVTN repeat-like/Quinoprotein amine dehydrogenase"/>
    <property type="match status" value="1"/>
</dbReference>
<organism evidence="3 4">
    <name type="scientific">Cyanoderma ruficeps</name>
    <name type="common">rufous-capped babbler</name>
    <dbReference type="NCBI Taxonomy" id="181631"/>
    <lineage>
        <taxon>Eukaryota</taxon>
        <taxon>Metazoa</taxon>
        <taxon>Chordata</taxon>
        <taxon>Craniata</taxon>
        <taxon>Vertebrata</taxon>
        <taxon>Euteleostomi</taxon>
        <taxon>Archelosauria</taxon>
        <taxon>Archosauria</taxon>
        <taxon>Dinosauria</taxon>
        <taxon>Saurischia</taxon>
        <taxon>Theropoda</taxon>
        <taxon>Coelurosauria</taxon>
        <taxon>Aves</taxon>
        <taxon>Neognathae</taxon>
        <taxon>Neoaves</taxon>
        <taxon>Telluraves</taxon>
        <taxon>Australaves</taxon>
        <taxon>Passeriformes</taxon>
        <taxon>Sylvioidea</taxon>
        <taxon>Timaliidae</taxon>
        <taxon>Cyanoderma</taxon>
    </lineage>
</organism>
<dbReference type="InterPro" id="IPR051944">
    <property type="entry name" value="BEACH_domain_protein"/>
</dbReference>
<evidence type="ECO:0000313" key="3">
    <source>
        <dbReference type="Ensembl" id="ENSCRFP00000007051.1"/>
    </source>
</evidence>
<keyword evidence="1 2" id="KW-0853">WD repeat</keyword>
<dbReference type="InterPro" id="IPR001680">
    <property type="entry name" value="WD40_rpt"/>
</dbReference>
<sequence>MDLCSPLERSVSTVLCGIPISEWISVYGPGHSTEPRCETCQPLHTSCERRKVNISALNPTELSVFSVLPDYPKGAIGHIVHTEKGILAVEKNKILIPPLWNKTFCWGFEDFTCCFGNYGSEKNVTTFECMADWGKCLCAVCPSATTIITSGTSSVVCVWEFSLVKDKVKYLNLRQALYGHTQAVTCLAASVTYSIFVSGSDDRTCIIWDLNQLTFINQLPAHEESLGSVGDIISCAGSCLYLWTVNGQLLASISTACSPTCHIVCCCFAEVMDWDTRSIIITGSTDGVVRVGGWEREKGTVIHCRLESKVPSNKRGKHLVLCRELNPSVALTGKASRTSPAVTALAVSRNSSKLLVGDDWGRLCCWSVDG</sequence>
<keyword evidence="4" id="KW-1185">Reference proteome</keyword>
<proteinExistence type="predicted"/>
<dbReference type="GO" id="GO:0019882">
    <property type="term" value="P:antigen processing and presentation"/>
    <property type="evidence" value="ECO:0007669"/>
    <property type="project" value="TreeGrafter"/>
</dbReference>
<reference evidence="3" key="2">
    <citation type="submission" date="2025-09" db="UniProtKB">
        <authorList>
            <consortium name="Ensembl"/>
        </authorList>
    </citation>
    <scope>IDENTIFICATION</scope>
</reference>
<dbReference type="Proteomes" id="UP000694396">
    <property type="component" value="Unplaced"/>
</dbReference>
<dbReference type="PROSITE" id="PS50294">
    <property type="entry name" value="WD_REPEATS_REGION"/>
    <property type="match status" value="1"/>
</dbReference>
<feature type="repeat" description="WD" evidence="2">
    <location>
        <begin position="177"/>
        <end position="218"/>
    </location>
</feature>
<dbReference type="PANTHER" id="PTHR46108:SF3">
    <property type="entry name" value="WD REPEAT- AND FYVE DOMAIN-CONTAINING PROTEIN 4"/>
    <property type="match status" value="1"/>
</dbReference>
<protein>
    <submittedName>
        <fullName evidence="3">Uncharacterized protein</fullName>
    </submittedName>
</protein>
<accession>A0A8C3QJK2</accession>
<name>A0A8C3QJK2_9PASS</name>
<dbReference type="PANTHER" id="PTHR46108">
    <property type="entry name" value="BLUE CHEESE"/>
    <property type="match status" value="1"/>
</dbReference>
<evidence type="ECO:0000313" key="4">
    <source>
        <dbReference type="Proteomes" id="UP000694396"/>
    </source>
</evidence>
<dbReference type="SMART" id="SM00320">
    <property type="entry name" value="WD40"/>
    <property type="match status" value="4"/>
</dbReference>